<evidence type="ECO:0000256" key="2">
    <source>
        <dbReference type="ARBA" id="ARBA00007866"/>
    </source>
</evidence>
<dbReference type="AlphaFoldDB" id="A0ABD5RZW8"/>
<accession>A0ABD5RZW8</accession>
<dbReference type="PROSITE" id="PS50999">
    <property type="entry name" value="COX2_TM"/>
    <property type="match status" value="1"/>
</dbReference>
<dbReference type="Pfam" id="PF02790">
    <property type="entry name" value="COX2_TM"/>
    <property type="match status" value="1"/>
</dbReference>
<feature type="transmembrane region" description="Helical" evidence="15">
    <location>
        <begin position="42"/>
        <end position="61"/>
    </location>
</feature>
<dbReference type="SUPFAM" id="SSF81464">
    <property type="entry name" value="Cytochrome c oxidase subunit II-like, transmembrane region"/>
    <property type="match status" value="1"/>
</dbReference>
<dbReference type="InterPro" id="IPR014222">
    <property type="entry name" value="Cyt_c_oxidase_su2"/>
</dbReference>
<dbReference type="InterPro" id="IPR045187">
    <property type="entry name" value="CcO_II"/>
</dbReference>
<dbReference type="InterPro" id="IPR008972">
    <property type="entry name" value="Cupredoxin"/>
</dbReference>
<feature type="region of interest" description="Disordered" evidence="14">
    <location>
        <begin position="231"/>
        <end position="281"/>
    </location>
</feature>
<dbReference type="SUPFAM" id="SSF49503">
    <property type="entry name" value="Cupredoxins"/>
    <property type="match status" value="1"/>
</dbReference>
<evidence type="ECO:0000259" key="17">
    <source>
        <dbReference type="PROSITE" id="PS50999"/>
    </source>
</evidence>
<dbReference type="PROSITE" id="PS00078">
    <property type="entry name" value="COX2"/>
    <property type="match status" value="1"/>
</dbReference>
<feature type="transmembrane region" description="Helical" evidence="15">
    <location>
        <begin position="82"/>
        <end position="101"/>
    </location>
</feature>
<dbReference type="GO" id="GO:0046872">
    <property type="term" value="F:metal ion binding"/>
    <property type="evidence" value="ECO:0007669"/>
    <property type="project" value="UniProtKB-KW"/>
</dbReference>
<name>A0ABD5RZW8_9EURY</name>
<organism evidence="18 19">
    <name type="scientific">Halobium palmae</name>
    <dbReference type="NCBI Taxonomy" id="1776492"/>
    <lineage>
        <taxon>Archaea</taxon>
        <taxon>Methanobacteriati</taxon>
        <taxon>Methanobacteriota</taxon>
        <taxon>Stenosarchaea group</taxon>
        <taxon>Halobacteria</taxon>
        <taxon>Halobacteriales</taxon>
        <taxon>Haloferacaceae</taxon>
        <taxon>Halobium</taxon>
    </lineage>
</organism>
<keyword evidence="12 15" id="KW-0472">Membrane</keyword>
<feature type="domain" description="Cytochrome oxidase subunit II transmembrane region profile" evidence="17">
    <location>
        <begin position="13"/>
        <end position="108"/>
    </location>
</feature>
<comment type="caution">
    <text evidence="18">The sequence shown here is derived from an EMBL/GenBank/DDBJ whole genome shotgun (WGS) entry which is preliminary data.</text>
</comment>
<comment type="subcellular location">
    <subcellularLocation>
        <location evidence="1">Membrane</location>
        <topology evidence="1">Multi-pass membrane protein</topology>
    </subcellularLocation>
</comment>
<proteinExistence type="inferred from homology"/>
<evidence type="ECO:0000256" key="6">
    <source>
        <dbReference type="ARBA" id="ARBA00022692"/>
    </source>
</evidence>
<evidence type="ECO:0000256" key="14">
    <source>
        <dbReference type="SAM" id="MobiDB-lite"/>
    </source>
</evidence>
<dbReference type="EC" id="7.1.1.9" evidence="3"/>
<dbReference type="EMBL" id="JBHSWU010000343">
    <property type="protein sequence ID" value="MFC6724980.1"/>
    <property type="molecule type" value="Genomic_DNA"/>
</dbReference>
<evidence type="ECO:0000256" key="15">
    <source>
        <dbReference type="SAM" id="Phobius"/>
    </source>
</evidence>
<feature type="compositionally biased region" description="Low complexity" evidence="14">
    <location>
        <begin position="236"/>
        <end position="265"/>
    </location>
</feature>
<dbReference type="InterPro" id="IPR002429">
    <property type="entry name" value="CcO_II-like_C"/>
</dbReference>
<feature type="domain" description="Cytochrome oxidase subunit II copper A binding" evidence="16">
    <location>
        <begin position="119"/>
        <end position="232"/>
    </location>
</feature>
<evidence type="ECO:0000313" key="18">
    <source>
        <dbReference type="EMBL" id="MFC6724980.1"/>
    </source>
</evidence>
<evidence type="ECO:0000256" key="7">
    <source>
        <dbReference type="ARBA" id="ARBA00022723"/>
    </source>
</evidence>
<keyword evidence="8" id="KW-1278">Translocase</keyword>
<dbReference type="Pfam" id="PF00116">
    <property type="entry name" value="COX2"/>
    <property type="match status" value="1"/>
</dbReference>
<evidence type="ECO:0000256" key="9">
    <source>
        <dbReference type="ARBA" id="ARBA00022982"/>
    </source>
</evidence>
<evidence type="ECO:0000256" key="11">
    <source>
        <dbReference type="ARBA" id="ARBA00023008"/>
    </source>
</evidence>
<keyword evidence="11" id="KW-0186">Copper</keyword>
<dbReference type="Gene3D" id="1.10.287.90">
    <property type="match status" value="1"/>
</dbReference>
<evidence type="ECO:0000313" key="19">
    <source>
        <dbReference type="Proteomes" id="UP001596328"/>
    </source>
</evidence>
<dbReference type="PANTHER" id="PTHR22888:SF9">
    <property type="entry name" value="CYTOCHROME C OXIDASE SUBUNIT 2"/>
    <property type="match status" value="1"/>
</dbReference>
<keyword evidence="5" id="KW-0679">Respiratory chain</keyword>
<evidence type="ECO:0000256" key="4">
    <source>
        <dbReference type="ARBA" id="ARBA00022448"/>
    </source>
</evidence>
<gene>
    <name evidence="18" type="primary">coxB</name>
    <name evidence="18" type="ORF">ACFQE1_11480</name>
</gene>
<evidence type="ECO:0000256" key="12">
    <source>
        <dbReference type="ARBA" id="ARBA00023136"/>
    </source>
</evidence>
<keyword evidence="10 15" id="KW-1133">Transmembrane helix</keyword>
<comment type="similarity">
    <text evidence="2">Belongs to the cytochrome c oxidase subunit 2 family.</text>
</comment>
<evidence type="ECO:0000259" key="16">
    <source>
        <dbReference type="PROSITE" id="PS50857"/>
    </source>
</evidence>
<sequence>MRGKRSVLLAALAAAVLTLSVEPVAAQSTTANLINDLNAKLLYVAVPITLVTEVVLFYTVWKYAKSDAPKPTKENRRLEITWTVATAIILLFVGVASYTVLANPAVTHTTGVPDDAASSDAVVVDVEAYQWGWRFDYPNEGNFTTETEIVVPEDRTVYFNITSADVLHSFAVPELGLKQDAVPERSFVIQTTPTQTGSYQGYCTEFCGVAHSQMYFNVTVVPGQEYQSWTEEQRQAAANESSGNASGGNASASSGNASGGNTSASVPPAEDVSALLASRSA</sequence>
<keyword evidence="4" id="KW-0813">Transport</keyword>
<keyword evidence="6 15" id="KW-0812">Transmembrane</keyword>
<dbReference type="GO" id="GO:0004129">
    <property type="term" value="F:cytochrome-c oxidase activity"/>
    <property type="evidence" value="ECO:0007669"/>
    <property type="project" value="UniProtKB-EC"/>
</dbReference>
<dbReference type="PROSITE" id="PS50857">
    <property type="entry name" value="COX2_CUA"/>
    <property type="match status" value="1"/>
</dbReference>
<protein>
    <recommendedName>
        <fullName evidence="3">cytochrome-c oxidase</fullName>
        <ecNumber evidence="3">7.1.1.9</ecNumber>
    </recommendedName>
    <alternativeName>
        <fullName evidence="13">Cytochrome c oxidase polypeptide II</fullName>
    </alternativeName>
</protein>
<evidence type="ECO:0000256" key="13">
    <source>
        <dbReference type="ARBA" id="ARBA00031389"/>
    </source>
</evidence>
<evidence type="ECO:0000256" key="8">
    <source>
        <dbReference type="ARBA" id="ARBA00022967"/>
    </source>
</evidence>
<dbReference type="NCBIfam" id="TIGR02866">
    <property type="entry name" value="CoxB"/>
    <property type="match status" value="1"/>
</dbReference>
<dbReference type="Proteomes" id="UP001596328">
    <property type="component" value="Unassembled WGS sequence"/>
</dbReference>
<dbReference type="InterPro" id="IPR011759">
    <property type="entry name" value="Cyt_c_oxidase_su2_TM_dom"/>
</dbReference>
<dbReference type="GO" id="GO:0016020">
    <property type="term" value="C:membrane"/>
    <property type="evidence" value="ECO:0007669"/>
    <property type="project" value="UniProtKB-SubCell"/>
</dbReference>
<dbReference type="PRINTS" id="PR01166">
    <property type="entry name" value="CYCOXIDASEII"/>
</dbReference>
<dbReference type="Gene3D" id="2.60.40.420">
    <property type="entry name" value="Cupredoxins - blue copper proteins"/>
    <property type="match status" value="1"/>
</dbReference>
<keyword evidence="19" id="KW-1185">Reference proteome</keyword>
<keyword evidence="7" id="KW-0479">Metal-binding</keyword>
<dbReference type="PANTHER" id="PTHR22888">
    <property type="entry name" value="CYTOCHROME C OXIDASE, SUBUNIT II"/>
    <property type="match status" value="1"/>
</dbReference>
<keyword evidence="9" id="KW-0249">Electron transport</keyword>
<evidence type="ECO:0000256" key="1">
    <source>
        <dbReference type="ARBA" id="ARBA00004141"/>
    </source>
</evidence>
<dbReference type="InterPro" id="IPR001505">
    <property type="entry name" value="Copper_CuA"/>
</dbReference>
<dbReference type="InterPro" id="IPR036257">
    <property type="entry name" value="Cyt_c_oxidase_su2_TM_sf"/>
</dbReference>
<evidence type="ECO:0000256" key="10">
    <source>
        <dbReference type="ARBA" id="ARBA00022989"/>
    </source>
</evidence>
<reference evidence="18 19" key="1">
    <citation type="journal article" date="2019" name="Int. J. Syst. Evol. Microbiol.">
        <title>The Global Catalogue of Microorganisms (GCM) 10K type strain sequencing project: providing services to taxonomists for standard genome sequencing and annotation.</title>
        <authorList>
            <consortium name="The Broad Institute Genomics Platform"/>
            <consortium name="The Broad Institute Genome Sequencing Center for Infectious Disease"/>
            <person name="Wu L."/>
            <person name="Ma J."/>
        </authorList>
    </citation>
    <scope>NUCLEOTIDE SEQUENCE [LARGE SCALE GENOMIC DNA]</scope>
    <source>
        <strain evidence="18 19">NBRC 111368</strain>
    </source>
</reference>
<evidence type="ECO:0000256" key="3">
    <source>
        <dbReference type="ARBA" id="ARBA00012949"/>
    </source>
</evidence>
<evidence type="ECO:0000256" key="5">
    <source>
        <dbReference type="ARBA" id="ARBA00022660"/>
    </source>
</evidence>